<dbReference type="GO" id="GO:0008939">
    <property type="term" value="F:nicotinate-nucleotide-dimethylbenzimidazole phosphoribosyltransferase activity"/>
    <property type="evidence" value="ECO:0007669"/>
    <property type="project" value="UniProtKB-EC"/>
</dbReference>
<organism evidence="13 14">
    <name type="scientific">Paenibacillus lacisoli</name>
    <dbReference type="NCBI Taxonomy" id="3064525"/>
    <lineage>
        <taxon>Bacteria</taxon>
        <taxon>Bacillati</taxon>
        <taxon>Bacillota</taxon>
        <taxon>Bacilli</taxon>
        <taxon>Bacillales</taxon>
        <taxon>Paenibacillaceae</taxon>
        <taxon>Paenibacillus</taxon>
    </lineage>
</organism>
<dbReference type="Gene3D" id="3.40.50.10210">
    <property type="match status" value="1"/>
</dbReference>
<feature type="transmembrane region" description="Helical" evidence="12">
    <location>
        <begin position="234"/>
        <end position="255"/>
    </location>
</feature>
<keyword evidence="7 11" id="KW-0328">Glycosyltransferase</keyword>
<evidence type="ECO:0000313" key="14">
    <source>
        <dbReference type="Proteomes" id="UP001240171"/>
    </source>
</evidence>
<dbReference type="RefSeq" id="WP_305024531.1">
    <property type="nucleotide sequence ID" value="NZ_JAUQTB010000006.1"/>
</dbReference>
<dbReference type="EC" id="2.4.2.21" evidence="4 11"/>
<comment type="pathway">
    <text evidence="2 11">Nucleoside biosynthesis; alpha-ribazole biosynthesis; alpha-ribazole from 5,6-dimethylbenzimidazole: step 1/2.</text>
</comment>
<evidence type="ECO:0000256" key="7">
    <source>
        <dbReference type="ARBA" id="ARBA00022676"/>
    </source>
</evidence>
<dbReference type="NCBIfam" id="TIGR03160">
    <property type="entry name" value="cobT_DBIPRT"/>
    <property type="match status" value="1"/>
</dbReference>
<proteinExistence type="inferred from homology"/>
<dbReference type="InterPro" id="IPR003200">
    <property type="entry name" value="Nict_dMeBzImd_PRibTrfase"/>
</dbReference>
<evidence type="ECO:0000256" key="1">
    <source>
        <dbReference type="ARBA" id="ARBA00002197"/>
    </source>
</evidence>
<dbReference type="Gene3D" id="1.10.1610.10">
    <property type="match status" value="1"/>
</dbReference>
<dbReference type="CDD" id="cd02439">
    <property type="entry name" value="DMB-PRT_CobT"/>
    <property type="match status" value="1"/>
</dbReference>
<keyword evidence="14" id="KW-1185">Reference proteome</keyword>
<dbReference type="Pfam" id="PF02277">
    <property type="entry name" value="DBI_PRT"/>
    <property type="match status" value="1"/>
</dbReference>
<evidence type="ECO:0000256" key="6">
    <source>
        <dbReference type="ARBA" id="ARBA00022573"/>
    </source>
</evidence>
<keyword evidence="8 11" id="KW-0808">Transferase</keyword>
<comment type="similarity">
    <text evidence="3 11">Belongs to the CobT family.</text>
</comment>
<keyword evidence="12" id="KW-1133">Transmembrane helix</keyword>
<comment type="catalytic activity">
    <reaction evidence="10 11">
        <text>5,6-dimethylbenzimidazole + nicotinate beta-D-ribonucleotide = alpha-ribazole 5'-phosphate + nicotinate + H(+)</text>
        <dbReference type="Rhea" id="RHEA:11196"/>
        <dbReference type="ChEBI" id="CHEBI:15378"/>
        <dbReference type="ChEBI" id="CHEBI:15890"/>
        <dbReference type="ChEBI" id="CHEBI:32544"/>
        <dbReference type="ChEBI" id="CHEBI:57502"/>
        <dbReference type="ChEBI" id="CHEBI:57918"/>
        <dbReference type="EC" id="2.4.2.21"/>
    </reaction>
</comment>
<dbReference type="HAMAP" id="MF_00230">
    <property type="entry name" value="CobT"/>
    <property type="match status" value="1"/>
</dbReference>
<evidence type="ECO:0000256" key="10">
    <source>
        <dbReference type="ARBA" id="ARBA00047340"/>
    </source>
</evidence>
<evidence type="ECO:0000256" key="12">
    <source>
        <dbReference type="SAM" id="Phobius"/>
    </source>
</evidence>
<keyword evidence="6 11" id="KW-0169">Cobalamin biosynthesis</keyword>
<evidence type="ECO:0000256" key="8">
    <source>
        <dbReference type="ARBA" id="ARBA00022679"/>
    </source>
</evidence>
<dbReference type="InterPro" id="IPR036087">
    <property type="entry name" value="Nict_dMeBzImd_PRibTrfase_sf"/>
</dbReference>
<evidence type="ECO:0000256" key="2">
    <source>
        <dbReference type="ARBA" id="ARBA00005049"/>
    </source>
</evidence>
<evidence type="ECO:0000256" key="5">
    <source>
        <dbReference type="ARBA" id="ARBA00015486"/>
    </source>
</evidence>
<dbReference type="PANTHER" id="PTHR43463">
    <property type="entry name" value="NICOTINATE-NUCLEOTIDE--DIMETHYLBENZIMIDAZOLE PHOSPHORIBOSYLTRANSFERASE"/>
    <property type="match status" value="1"/>
</dbReference>
<accession>A0ABT9CDJ1</accession>
<name>A0ABT9CDJ1_9BACL</name>
<feature type="active site" description="Proton acceptor" evidence="11">
    <location>
        <position position="319"/>
    </location>
</feature>
<evidence type="ECO:0000313" key="13">
    <source>
        <dbReference type="EMBL" id="MDO7907335.1"/>
    </source>
</evidence>
<dbReference type="EMBL" id="JAUQTB010000006">
    <property type="protein sequence ID" value="MDO7907335.1"/>
    <property type="molecule type" value="Genomic_DNA"/>
</dbReference>
<evidence type="ECO:0000256" key="9">
    <source>
        <dbReference type="ARBA" id="ARBA00030686"/>
    </source>
</evidence>
<evidence type="ECO:0000256" key="4">
    <source>
        <dbReference type="ARBA" id="ARBA00011991"/>
    </source>
</evidence>
<comment type="caution">
    <text evidence="13">The sequence shown here is derived from an EMBL/GenBank/DDBJ whole genome shotgun (WGS) entry which is preliminary data.</text>
</comment>
<feature type="transmembrane region" description="Helical" evidence="12">
    <location>
        <begin position="267"/>
        <end position="289"/>
    </location>
</feature>
<comment type="function">
    <text evidence="1 11">Catalyzes the synthesis of alpha-ribazole-5'-phosphate from nicotinate mononucleotide (NAMN) and 5,6-dimethylbenzimidazole (DMB).</text>
</comment>
<reference evidence="13 14" key="1">
    <citation type="submission" date="2023-07" db="EMBL/GenBank/DDBJ databases">
        <title>Paenibacillus sp. JX-17 nov. isolated from soil.</title>
        <authorList>
            <person name="Wan Y."/>
            <person name="Liu B."/>
        </authorList>
    </citation>
    <scope>NUCLEOTIDE SEQUENCE [LARGE SCALE GENOMIC DNA]</scope>
    <source>
        <strain evidence="13 14">JX-17</strain>
    </source>
</reference>
<dbReference type="Proteomes" id="UP001240171">
    <property type="component" value="Unassembled WGS sequence"/>
</dbReference>
<evidence type="ECO:0000256" key="3">
    <source>
        <dbReference type="ARBA" id="ARBA00007110"/>
    </source>
</evidence>
<sequence>MTEQLLLQQIQEIQPLDQESMNQASAHLDQLTKPQGSLGKLESLAIQLAGITGTQAPLLERRSVIVMAADHGIASEGVSAYPAEVTPQMLLNMLHGGAAVNVLARQASAHVVCVDIGVNADIEHPRLHSRSIRKGTANMAEGPAMSRDEAVRAIRTGMEIAADEVRRGTSLFVTGELGIGNTTASAALISALTGLPPARVVGRGTGLDDAGVHRKTEAIRRSLERNRCDATDPVGVLAAVGGLEIGGLAGVILGAALHQCPVMLDGFISAAAALLAVRLAPACAAYMIASHQSDEKGHAAVLEQLGLQPMLQLDMRLGEGTGGVLALHLVDAANRIMREMATFASAGVAGASGEVPQ</sequence>
<evidence type="ECO:0000256" key="11">
    <source>
        <dbReference type="HAMAP-Rule" id="MF_00230"/>
    </source>
</evidence>
<gene>
    <name evidence="11 13" type="primary">cobT</name>
    <name evidence="13" type="ORF">Q5741_13055</name>
</gene>
<dbReference type="PANTHER" id="PTHR43463:SF1">
    <property type="entry name" value="NICOTINATE-NUCLEOTIDE--DIMETHYLBENZIMIDAZOLE PHOSPHORIBOSYLTRANSFERASE"/>
    <property type="match status" value="1"/>
</dbReference>
<protein>
    <recommendedName>
        <fullName evidence="5 11">Nicotinate-nucleotide--dimethylbenzimidazole phosphoribosyltransferase</fullName>
        <shortName evidence="11">NN:DBI PRT</shortName>
        <ecNumber evidence="4 11">2.4.2.21</ecNumber>
    </recommendedName>
    <alternativeName>
        <fullName evidence="9 11">N(1)-alpha-phosphoribosyltransferase</fullName>
    </alternativeName>
</protein>
<keyword evidence="12" id="KW-0472">Membrane</keyword>
<keyword evidence="12" id="KW-0812">Transmembrane</keyword>
<dbReference type="NCBIfam" id="NF000996">
    <property type="entry name" value="PRK00105.1"/>
    <property type="match status" value="1"/>
</dbReference>
<dbReference type="InterPro" id="IPR017846">
    <property type="entry name" value="Nict_dMeBzImd_PRibTrfase_bact"/>
</dbReference>
<dbReference type="SUPFAM" id="SSF52733">
    <property type="entry name" value="Nicotinate mononucleotide:5,6-dimethylbenzimidazole phosphoribosyltransferase (CobT)"/>
    <property type="match status" value="1"/>
</dbReference>
<dbReference type="InterPro" id="IPR023195">
    <property type="entry name" value="Nict_dMeBzImd_PRibTrfase_N"/>
</dbReference>